<dbReference type="Gene3D" id="1.10.357.10">
    <property type="entry name" value="Tetracycline Repressor, domain 2"/>
    <property type="match status" value="1"/>
</dbReference>
<dbReference type="InterPro" id="IPR050109">
    <property type="entry name" value="HTH-type_TetR-like_transc_reg"/>
</dbReference>
<dbReference type="PANTHER" id="PTHR30055:SF223">
    <property type="entry name" value="HTH-TYPE TRANSCRIPTIONAL REGULATOR UIDR"/>
    <property type="match status" value="1"/>
</dbReference>
<organism evidence="7 8">
    <name type="scientific">Winslowiella toletana</name>
    <dbReference type="NCBI Taxonomy" id="92490"/>
    <lineage>
        <taxon>Bacteria</taxon>
        <taxon>Pseudomonadati</taxon>
        <taxon>Pseudomonadota</taxon>
        <taxon>Gammaproteobacteria</taxon>
        <taxon>Enterobacterales</taxon>
        <taxon>Erwiniaceae</taxon>
        <taxon>Winslowiella</taxon>
    </lineage>
</organism>
<proteinExistence type="predicted"/>
<dbReference type="InterPro" id="IPR036271">
    <property type="entry name" value="Tet_transcr_reg_TetR-rel_C_sf"/>
</dbReference>
<evidence type="ECO:0000256" key="1">
    <source>
        <dbReference type="ARBA" id="ARBA00022491"/>
    </source>
</evidence>
<evidence type="ECO:0000313" key="8">
    <source>
        <dbReference type="Proteomes" id="UP001195624"/>
    </source>
</evidence>
<dbReference type="InterPro" id="IPR001647">
    <property type="entry name" value="HTH_TetR"/>
</dbReference>
<keyword evidence="8" id="KW-1185">Reference proteome</keyword>
<dbReference type="InterPro" id="IPR009057">
    <property type="entry name" value="Homeodomain-like_sf"/>
</dbReference>
<sequence>MTTSDCKISSPSRQRVLTAARHCFARDGFHGASMKSICKACDMSPGTLYHHFASKEALIEEIIQQDQQRAFARFDDSAEQRDVVEEMIANLLAVREEDQAQRSLVIEIMAEGMRNPLVAEMLERKHQAIMQRVIERLEKGKAQGAIAANIDLNAVASLLLSLTYGVLADTGSAMQLSDQQRRNTLTAMINGLLGIRQ</sequence>
<evidence type="ECO:0000256" key="2">
    <source>
        <dbReference type="ARBA" id="ARBA00023015"/>
    </source>
</evidence>
<dbReference type="PROSITE" id="PS50977">
    <property type="entry name" value="HTH_TETR_2"/>
    <property type="match status" value="1"/>
</dbReference>
<dbReference type="PANTHER" id="PTHR30055">
    <property type="entry name" value="HTH-TYPE TRANSCRIPTIONAL REGULATOR RUTR"/>
    <property type="match status" value="1"/>
</dbReference>
<feature type="domain" description="HTH tetR-type" evidence="6">
    <location>
        <begin position="10"/>
        <end position="70"/>
    </location>
</feature>
<dbReference type="RefSeq" id="WP_017800783.1">
    <property type="nucleotide sequence ID" value="NZ_JAGGMQ010000001.1"/>
</dbReference>
<dbReference type="Pfam" id="PF00440">
    <property type="entry name" value="TetR_N"/>
    <property type="match status" value="1"/>
</dbReference>
<keyword evidence="2" id="KW-0805">Transcription regulation</keyword>
<dbReference type="EMBL" id="JAGGMQ010000001">
    <property type="protein sequence ID" value="MBP2170002.1"/>
    <property type="molecule type" value="Genomic_DNA"/>
</dbReference>
<dbReference type="Pfam" id="PF13977">
    <property type="entry name" value="TetR_C_6"/>
    <property type="match status" value="1"/>
</dbReference>
<feature type="DNA-binding region" description="H-T-H motif" evidence="5">
    <location>
        <begin position="33"/>
        <end position="52"/>
    </location>
</feature>
<gene>
    <name evidence="7" type="ORF">J2125_003194</name>
</gene>
<evidence type="ECO:0000256" key="3">
    <source>
        <dbReference type="ARBA" id="ARBA00023125"/>
    </source>
</evidence>
<dbReference type="PRINTS" id="PR00455">
    <property type="entry name" value="HTHTETR"/>
</dbReference>
<evidence type="ECO:0000256" key="4">
    <source>
        <dbReference type="ARBA" id="ARBA00023163"/>
    </source>
</evidence>
<dbReference type="SUPFAM" id="SSF46689">
    <property type="entry name" value="Homeodomain-like"/>
    <property type="match status" value="1"/>
</dbReference>
<dbReference type="InterPro" id="IPR039538">
    <property type="entry name" value="BetI_C"/>
</dbReference>
<keyword evidence="4" id="KW-0804">Transcription</keyword>
<reference evidence="7 8" key="1">
    <citation type="submission" date="2021-03" db="EMBL/GenBank/DDBJ databases">
        <authorList>
            <person name="D'Agostino P."/>
            <person name="Huntemann M."/>
            <person name="Clum A."/>
            <person name="Spunde A."/>
            <person name="Palaniappan K."/>
            <person name="Ritter S."/>
            <person name="Mikhailova N."/>
            <person name="Chen I.-M."/>
            <person name="Stamatis D."/>
            <person name="Reddy T."/>
            <person name="O'Malley R."/>
            <person name="Daum C."/>
            <person name="Shapiro N."/>
            <person name="Ivanova N."/>
            <person name="Kyrpides N."/>
            <person name="Woyke T."/>
        </authorList>
    </citation>
    <scope>NUCLEOTIDE SEQUENCE [LARGE SCALE GENOMIC DNA]</scope>
    <source>
        <strain evidence="7 8">WS4403</strain>
    </source>
</reference>
<keyword evidence="3 5" id="KW-0238">DNA-binding</keyword>
<evidence type="ECO:0000256" key="5">
    <source>
        <dbReference type="PROSITE-ProRule" id="PRU00335"/>
    </source>
</evidence>
<dbReference type="SUPFAM" id="SSF48498">
    <property type="entry name" value="Tetracyclin repressor-like, C-terminal domain"/>
    <property type="match status" value="1"/>
</dbReference>
<evidence type="ECO:0000313" key="7">
    <source>
        <dbReference type="EMBL" id="MBP2170002.1"/>
    </source>
</evidence>
<protein>
    <submittedName>
        <fullName evidence="7">TetR/AcrR family transcriptional repressor of uid operon</fullName>
    </submittedName>
</protein>
<dbReference type="Proteomes" id="UP001195624">
    <property type="component" value="Unassembled WGS sequence"/>
</dbReference>
<keyword evidence="1" id="KW-0678">Repressor</keyword>
<accession>A0ABS4PCU5</accession>
<comment type="caution">
    <text evidence="7">The sequence shown here is derived from an EMBL/GenBank/DDBJ whole genome shotgun (WGS) entry which is preliminary data.</text>
</comment>
<name>A0ABS4PCU5_9GAMM</name>
<reference evidence="8" key="2">
    <citation type="submission" date="2023-07" db="EMBL/GenBank/DDBJ databases">
        <title>Genome mining of underrepresented organisms for secondary metabolites.</title>
        <authorList>
            <person name="D'Agostino P.M."/>
        </authorList>
    </citation>
    <scope>NUCLEOTIDE SEQUENCE [LARGE SCALE GENOMIC DNA]</scope>
    <source>
        <strain evidence="8">WS4403</strain>
    </source>
</reference>
<evidence type="ECO:0000259" key="6">
    <source>
        <dbReference type="PROSITE" id="PS50977"/>
    </source>
</evidence>